<evidence type="ECO:0000313" key="7">
    <source>
        <dbReference type="Proteomes" id="UP001140513"/>
    </source>
</evidence>
<dbReference type="GeneID" id="80910298"/>
<dbReference type="PROSITE" id="PS50089">
    <property type="entry name" value="ZF_RING_2"/>
    <property type="match status" value="1"/>
</dbReference>
<evidence type="ECO:0000313" key="6">
    <source>
        <dbReference type="EMBL" id="KAJ4351426.1"/>
    </source>
</evidence>
<dbReference type="GO" id="GO:0008270">
    <property type="term" value="F:zinc ion binding"/>
    <property type="evidence" value="ECO:0007669"/>
    <property type="project" value="UniProtKB-KW"/>
</dbReference>
<evidence type="ECO:0000256" key="2">
    <source>
        <dbReference type="ARBA" id="ARBA00022771"/>
    </source>
</evidence>
<keyword evidence="7" id="KW-1185">Reference proteome</keyword>
<dbReference type="OrthoDB" id="8062037at2759"/>
<keyword evidence="3" id="KW-0862">Zinc</keyword>
<dbReference type="Gene3D" id="3.30.40.10">
    <property type="entry name" value="Zinc/RING finger domain, C3HC4 (zinc finger)"/>
    <property type="match status" value="1"/>
</dbReference>
<dbReference type="PANTHER" id="PTHR45798:SF97">
    <property type="entry name" value="ALCOHOL-SENSITIVE RING FINGER PROTEIN 1"/>
    <property type="match status" value="1"/>
</dbReference>
<name>A0A9W8XJL9_9PLEO</name>
<dbReference type="InterPro" id="IPR001841">
    <property type="entry name" value="Znf_RING"/>
</dbReference>
<evidence type="ECO:0000256" key="4">
    <source>
        <dbReference type="PROSITE-ProRule" id="PRU00175"/>
    </source>
</evidence>
<dbReference type="RefSeq" id="XP_056069782.1">
    <property type="nucleotide sequence ID" value="XM_056215535.1"/>
</dbReference>
<dbReference type="SMART" id="SM00184">
    <property type="entry name" value="RING"/>
    <property type="match status" value="1"/>
</dbReference>
<dbReference type="PANTHER" id="PTHR45798">
    <property type="entry name" value="RING-H2 FINGER PROTEIN ATL61-RELATED-RELATED"/>
    <property type="match status" value="1"/>
</dbReference>
<gene>
    <name evidence="6" type="ORF">N0V89_006768</name>
</gene>
<proteinExistence type="predicted"/>
<reference evidence="6" key="1">
    <citation type="submission" date="2022-10" db="EMBL/GenBank/DDBJ databases">
        <title>Tapping the CABI collections for fungal endophytes: first genome assemblies for Collariella, Neodidymelliopsis, Ascochyta clinopodiicola, Didymella pomorum, Didymosphaeria variabile, Neocosmospora piperis and Neocucurbitaria cava.</title>
        <authorList>
            <person name="Hill R."/>
        </authorList>
    </citation>
    <scope>NUCLEOTIDE SEQUENCE</scope>
    <source>
        <strain evidence="6">IMI 356815</strain>
    </source>
</reference>
<dbReference type="Pfam" id="PF13639">
    <property type="entry name" value="zf-RING_2"/>
    <property type="match status" value="1"/>
</dbReference>
<evidence type="ECO:0000256" key="1">
    <source>
        <dbReference type="ARBA" id="ARBA00022723"/>
    </source>
</evidence>
<evidence type="ECO:0000259" key="5">
    <source>
        <dbReference type="PROSITE" id="PS50089"/>
    </source>
</evidence>
<keyword evidence="2 4" id="KW-0863">Zinc-finger</keyword>
<comment type="caution">
    <text evidence="6">The sequence shown here is derived from an EMBL/GenBank/DDBJ whole genome shotgun (WGS) entry which is preliminary data.</text>
</comment>
<feature type="domain" description="RING-type" evidence="5">
    <location>
        <begin position="30"/>
        <end position="85"/>
    </location>
</feature>
<dbReference type="InterPro" id="IPR013083">
    <property type="entry name" value="Znf_RING/FYVE/PHD"/>
</dbReference>
<protein>
    <recommendedName>
        <fullName evidence="5">RING-type domain-containing protein</fullName>
    </recommendedName>
</protein>
<sequence length="357" mass="40102">MSDSTERVIPDLALFYEVDLLSISAPQSHCVICLCDYTDDDDAVSVNPCKHEFHRQCINTWFKSQLQDQNDEGNEVIYGTCPCCRSNLVREPGGDEPYINAVTWAQTLYALKGTEFEAVGQLARRHIDFEGDSALTVELVDVIVPEMVQICPEYEQVAISLGVLEPPRTSLLVRVALQQYEVDVATADSSFVNSTIRGDIESLNITAMVNLPDWLHPHGPFSWAAAIDSVFQSWQANNYPRCNYITLPSLHRLVICALLVFRIAVDDDTDTAGFAQLLAHGERLLLETQQRVASGELNEAHLREHYRVLDWTDGGDAGPHNMQDPHHYHQSNHSRIHWVVELRRRTRGPGAGPLTPF</sequence>
<dbReference type="EMBL" id="JAPEUX010000005">
    <property type="protein sequence ID" value="KAJ4351426.1"/>
    <property type="molecule type" value="Genomic_DNA"/>
</dbReference>
<organism evidence="6 7">
    <name type="scientific">Didymosphaeria variabile</name>
    <dbReference type="NCBI Taxonomy" id="1932322"/>
    <lineage>
        <taxon>Eukaryota</taxon>
        <taxon>Fungi</taxon>
        <taxon>Dikarya</taxon>
        <taxon>Ascomycota</taxon>
        <taxon>Pezizomycotina</taxon>
        <taxon>Dothideomycetes</taxon>
        <taxon>Pleosporomycetidae</taxon>
        <taxon>Pleosporales</taxon>
        <taxon>Massarineae</taxon>
        <taxon>Didymosphaeriaceae</taxon>
        <taxon>Didymosphaeria</taxon>
    </lineage>
</organism>
<dbReference type="InterPro" id="IPR052788">
    <property type="entry name" value="RING-type_E3_ligase_ATL"/>
</dbReference>
<dbReference type="AlphaFoldDB" id="A0A9W8XJL9"/>
<evidence type="ECO:0000256" key="3">
    <source>
        <dbReference type="ARBA" id="ARBA00022833"/>
    </source>
</evidence>
<dbReference type="SUPFAM" id="SSF57850">
    <property type="entry name" value="RING/U-box"/>
    <property type="match status" value="1"/>
</dbReference>
<dbReference type="Proteomes" id="UP001140513">
    <property type="component" value="Unassembled WGS sequence"/>
</dbReference>
<keyword evidence="1" id="KW-0479">Metal-binding</keyword>
<accession>A0A9W8XJL9</accession>